<dbReference type="AlphaFoldDB" id="A0A8T1WR98"/>
<proteinExistence type="predicted"/>
<comment type="caution">
    <text evidence="1">The sequence shown here is derived from an EMBL/GenBank/DDBJ whole genome shotgun (WGS) entry which is preliminary data.</text>
</comment>
<dbReference type="Proteomes" id="UP000693981">
    <property type="component" value="Unassembled WGS sequence"/>
</dbReference>
<gene>
    <name evidence="1" type="ORF">PHYBOEH_005289</name>
</gene>
<dbReference type="OrthoDB" id="101553at2759"/>
<dbReference type="EMBL" id="JAGDFL010000279">
    <property type="protein sequence ID" value="KAG7394330.1"/>
    <property type="molecule type" value="Genomic_DNA"/>
</dbReference>
<accession>A0A8T1WR98</accession>
<sequence>MAPLRTLRPVLFLVAFFFVLVPLLAYNFFTFDFQRVAAFEHRFRAGATNSSLVSELPKCLDIPSLDFIQNASEIIQHCQVTQNVVYPTNRQRLVHFVNVALDAVPLWDGEEDSGREQFSYLQFAALQSIRKFLQPEMMIMHYFETPRGVWFTQCQRHLSLHQVLPPVTFDAMKNAGPPYLNRHQRRQLIEFLVMLRTLKRQGGVAFSDFNTFLLRAPGIDMQSDMVVASQSRAMGSHSGEVGGSTRSAKTFSIGVHTMQAPPGHPFVEYLEQRLIAMVDTNDPKLHQMPLEKIVGQLTLKKYLEEHGDVLDGGSTANGTASNSTTAHRSSIMDGVIIGTSNLFEHDGLHEFLTTKAGPSFAGRLRGVTGFHIDRFDFAEQTADTDDLREIGRMQKELTTTDEWLSLDTVVGAVMRLALSANTSAELDPLVG</sequence>
<name>A0A8T1WR98_9STRA</name>
<evidence type="ECO:0000313" key="2">
    <source>
        <dbReference type="Proteomes" id="UP000693981"/>
    </source>
</evidence>
<reference evidence="1" key="1">
    <citation type="submission" date="2021-02" db="EMBL/GenBank/DDBJ databases">
        <authorList>
            <person name="Palmer J.M."/>
        </authorList>
    </citation>
    <scope>NUCLEOTIDE SEQUENCE</scope>
    <source>
        <strain evidence="1">SCRP23</strain>
    </source>
</reference>
<keyword evidence="2" id="KW-1185">Reference proteome</keyword>
<organism evidence="1 2">
    <name type="scientific">Phytophthora boehmeriae</name>
    <dbReference type="NCBI Taxonomy" id="109152"/>
    <lineage>
        <taxon>Eukaryota</taxon>
        <taxon>Sar</taxon>
        <taxon>Stramenopiles</taxon>
        <taxon>Oomycota</taxon>
        <taxon>Peronosporomycetes</taxon>
        <taxon>Peronosporales</taxon>
        <taxon>Peronosporaceae</taxon>
        <taxon>Phytophthora</taxon>
    </lineage>
</organism>
<evidence type="ECO:0000313" key="1">
    <source>
        <dbReference type="EMBL" id="KAG7394330.1"/>
    </source>
</evidence>
<protein>
    <submittedName>
        <fullName evidence="1">Uncharacterized protein</fullName>
    </submittedName>
</protein>